<comment type="similarity">
    <text evidence="2">Belongs to the aspartate/ornithine carbamoyltransferase superfamily. AOTCase family.</text>
</comment>
<feature type="binding site" description="in other chain" evidence="2">
    <location>
        <begin position="323"/>
        <end position="324"/>
    </location>
    <ligand>
        <name>carbamoyl phosphate</name>
        <dbReference type="ChEBI" id="CHEBI:58228"/>
        <note>ligand shared between two neighboring subunits</note>
    </ligand>
</feature>
<feature type="binding site" description="in other chain" evidence="2">
    <location>
        <position position="351"/>
    </location>
    <ligand>
        <name>carbamoyl phosphate</name>
        <dbReference type="ChEBI" id="CHEBI:58228"/>
        <note>ligand shared between two neighboring subunits</note>
    </ligand>
</feature>
<dbReference type="InterPro" id="IPR006131">
    <property type="entry name" value="Asp_carbamoyltransf_Asp/Orn-bd"/>
</dbReference>
<dbReference type="PRINTS" id="PR00100">
    <property type="entry name" value="AOTCASE"/>
</dbReference>
<feature type="binding site" evidence="2">
    <location>
        <position position="281"/>
    </location>
    <ligand>
        <name>N(2)-acetyl-L-ornithine</name>
        <dbReference type="ChEBI" id="CHEBI:57805"/>
    </ligand>
</feature>
<comment type="subcellular location">
    <subcellularLocation>
        <location evidence="2">Cytoplasm</location>
    </subcellularLocation>
</comment>
<feature type="binding site" evidence="2">
    <location>
        <position position="168"/>
    </location>
    <ligand>
        <name>N(2)-acetyl-L-ornithine</name>
        <dbReference type="ChEBI" id="CHEBI:57805"/>
    </ligand>
</feature>
<keyword evidence="2" id="KW-0055">Arginine biosynthesis</keyword>
<dbReference type="GO" id="GO:0043857">
    <property type="term" value="F:N-acetylornithine carbamoyltransferase activity"/>
    <property type="evidence" value="ECO:0007669"/>
    <property type="project" value="UniProtKB-UniRule"/>
</dbReference>
<sequence length="365" mass="40963">MKAQLPRWAFLFPGPATLPLTDPAMTIRHFLNTQDWSRPDLDALLAQAHVFKRERLGDQLRGKSIALVFFNPSMRTRTSFELGAFHLGGHAVVLQPGKDAWPIEFDLGTVMDGEAEEHVAEVARVLGRYVDLIGVRAFPKFVDWSVDREDRVLRSFARYSPVPVINMETITHPCQELAHVMALQEHFGNPGAPATDLRGRKFVLTWTYHPKPLNTAVANSALTIATRMGMDVTLLCPTPEYVLDRRYMEWAERNAGESGGSLRVSHDIEGSYAGADVVYAKSWGALPYFGNWAPEKPIRDRYRHFIVDEQKMALTNDAVFSHCLPLRRNVKATDAVMDSPRCIAIEEAENRLHVQKAIMATLAGS</sequence>
<dbReference type="InterPro" id="IPR006130">
    <property type="entry name" value="Asp/Orn_carbamoylTrfase"/>
</dbReference>
<dbReference type="EMBL" id="FUXP01000002">
    <property type="protein sequence ID" value="SJZ81326.1"/>
    <property type="molecule type" value="Genomic_DNA"/>
</dbReference>
<dbReference type="PANTHER" id="PTHR45753">
    <property type="entry name" value="ORNITHINE CARBAMOYLTRANSFERASE, MITOCHONDRIAL"/>
    <property type="match status" value="1"/>
</dbReference>
<feature type="binding site" description="in other chain" evidence="2">
    <location>
        <begin position="172"/>
        <end position="175"/>
    </location>
    <ligand>
        <name>carbamoyl phosphate</name>
        <dbReference type="ChEBI" id="CHEBI:58228"/>
        <note>ligand shared between two neighboring subunits</note>
    </ligand>
</feature>
<feature type="binding site" description="in other chain" evidence="2">
    <location>
        <begin position="73"/>
        <end position="76"/>
    </location>
    <ligand>
        <name>carbamoyl phosphate</name>
        <dbReference type="ChEBI" id="CHEBI:58228"/>
        <note>ligand shared between two neighboring subunits</note>
    </ligand>
</feature>
<comment type="pathway">
    <text evidence="2">Amino-acid biosynthesis; L-arginine biosynthesis.</text>
</comment>
<dbReference type="Pfam" id="PF00185">
    <property type="entry name" value="OTCace"/>
    <property type="match status" value="1"/>
</dbReference>
<dbReference type="SUPFAM" id="SSF53671">
    <property type="entry name" value="Aspartate/ornithine carbamoyltransferase"/>
    <property type="match status" value="1"/>
</dbReference>
<feature type="binding site" evidence="2">
    <location>
        <position position="101"/>
    </location>
    <ligand>
        <name>carbamoyl phosphate</name>
        <dbReference type="ChEBI" id="CHEBI:58228"/>
        <note>ligand shared between two neighboring subunits</note>
    </ligand>
</feature>
<dbReference type="AlphaFoldDB" id="A0A1T4NQH8"/>
<accession>A0A1T4NQH8</accession>
<dbReference type="GO" id="GO:0005737">
    <property type="term" value="C:cytoplasm"/>
    <property type="evidence" value="ECO:0007669"/>
    <property type="project" value="UniProtKB-SubCell"/>
</dbReference>
<comment type="function">
    <text evidence="2">Catalyzes the transfer of the carbamoyl group from carbamoyl phosphate to the delta-amino group of N(2)-acetyl-L-ornithine to produce N(2)-acetyl-L-citrulline. This is a step in an alternative arginine biosynthesis pathway.</text>
</comment>
<keyword evidence="2" id="KW-0963">Cytoplasm</keyword>
<dbReference type="STRING" id="1122188.SAMN02745674_00856"/>
<feature type="binding site" description="in other chain" evidence="2">
    <location>
        <position position="136"/>
    </location>
    <ligand>
        <name>carbamoyl phosphate</name>
        <dbReference type="ChEBI" id="CHEBI:58228"/>
        <note>ligand shared between two neighboring subunits</note>
    </ligand>
</feature>
<dbReference type="GO" id="GO:0004585">
    <property type="term" value="F:ornithine carbamoyltransferase activity"/>
    <property type="evidence" value="ECO:0007669"/>
    <property type="project" value="TreeGrafter"/>
</dbReference>
<dbReference type="HAMAP" id="MF_02234">
    <property type="entry name" value="AOTCase"/>
    <property type="match status" value="1"/>
</dbReference>
<evidence type="ECO:0000259" key="4">
    <source>
        <dbReference type="Pfam" id="PF02729"/>
    </source>
</evidence>
<dbReference type="InterPro" id="IPR006132">
    <property type="entry name" value="Asp/Orn_carbamoyltranf_P-bd"/>
</dbReference>
<dbReference type="InterPro" id="IPR043695">
    <property type="entry name" value="ArgF"/>
</dbReference>
<dbReference type="Proteomes" id="UP000190061">
    <property type="component" value="Unassembled WGS sequence"/>
</dbReference>
<keyword evidence="1 2" id="KW-0808">Transferase</keyword>
<dbReference type="Gene3D" id="3.40.50.1370">
    <property type="entry name" value="Aspartate/ornithine carbamoyltransferase"/>
    <property type="match status" value="2"/>
</dbReference>
<proteinExistence type="inferred from homology"/>
<evidence type="ECO:0000256" key="1">
    <source>
        <dbReference type="ARBA" id="ARBA00022679"/>
    </source>
</evidence>
<evidence type="ECO:0000256" key="2">
    <source>
        <dbReference type="HAMAP-Rule" id="MF_02234"/>
    </source>
</evidence>
<evidence type="ECO:0000313" key="6">
    <source>
        <dbReference type="Proteomes" id="UP000190061"/>
    </source>
</evidence>
<evidence type="ECO:0000313" key="5">
    <source>
        <dbReference type="EMBL" id="SJZ81326.1"/>
    </source>
</evidence>
<comment type="subunit">
    <text evidence="2">Homotrimer.</text>
</comment>
<gene>
    <name evidence="2" type="primary">argF'</name>
    <name evidence="5" type="ORF">SAMN02745674_00856</name>
</gene>
<feature type="domain" description="Aspartate/ornithine carbamoyltransferase carbamoyl-P binding" evidence="4">
    <location>
        <begin position="28"/>
        <end position="185"/>
    </location>
</feature>
<evidence type="ECO:0000259" key="3">
    <source>
        <dbReference type="Pfam" id="PF00185"/>
    </source>
</evidence>
<dbReference type="InterPro" id="IPR036901">
    <property type="entry name" value="Asp/Orn_carbamoylTrfase_sf"/>
</dbReference>
<dbReference type="EC" id="2.1.3.9" evidence="2"/>
<keyword evidence="6" id="KW-1185">Reference proteome</keyword>
<feature type="site" description="Key residue in conferring substrate specificity for N-acetyl-L-ornithine versus N-succinyl-L-ornithine" evidence="2">
    <location>
        <position position="116"/>
    </location>
</feature>
<protein>
    <recommendedName>
        <fullName evidence="2">N-acetylornithine carbamoyltransferase</fullName>
        <ecNumber evidence="2">2.1.3.9</ecNumber>
    </recommendedName>
    <alternativeName>
        <fullName evidence="2">N-acetyl-L-ornithine transcarbamylase</fullName>
        <shortName evidence="2">AOTCase</shortName>
        <shortName evidence="2">Acetylornithine transcarbamylase</shortName>
    </alternativeName>
</protein>
<dbReference type="GO" id="GO:0019240">
    <property type="term" value="P:citrulline biosynthetic process"/>
    <property type="evidence" value="ECO:0007669"/>
    <property type="project" value="TreeGrafter"/>
</dbReference>
<dbReference type="UniPathway" id="UPA00068"/>
<dbReference type="Pfam" id="PF02729">
    <property type="entry name" value="OTCace_N"/>
    <property type="match status" value="1"/>
</dbReference>
<dbReference type="PANTHER" id="PTHR45753:SF3">
    <property type="entry name" value="ORNITHINE TRANSCARBAMYLASE, MITOCHONDRIAL"/>
    <property type="match status" value="1"/>
</dbReference>
<dbReference type="GO" id="GO:0016597">
    <property type="term" value="F:amino acid binding"/>
    <property type="evidence" value="ECO:0007669"/>
    <property type="project" value="InterPro"/>
</dbReference>
<dbReference type="GO" id="GO:0042450">
    <property type="term" value="P:L-arginine biosynthetic process via ornithine"/>
    <property type="evidence" value="ECO:0007669"/>
    <property type="project" value="InterPro"/>
</dbReference>
<dbReference type="PRINTS" id="PR00101">
    <property type="entry name" value="ATCASE"/>
</dbReference>
<dbReference type="NCBIfam" id="NF003384">
    <property type="entry name" value="PRK04523.1"/>
    <property type="match status" value="1"/>
</dbReference>
<keyword evidence="2" id="KW-0028">Amino-acid biosynthesis</keyword>
<comment type="catalytic activity">
    <reaction evidence="2">
        <text>N(2)-acetyl-L-ornithine + carbamoyl phosphate = N(2)-acetyl-L-citrulline + phosphate + H(+)</text>
        <dbReference type="Rhea" id="RHEA:18609"/>
        <dbReference type="ChEBI" id="CHEBI:15378"/>
        <dbReference type="ChEBI" id="CHEBI:43474"/>
        <dbReference type="ChEBI" id="CHEBI:57805"/>
        <dbReference type="ChEBI" id="CHEBI:58228"/>
        <dbReference type="ChEBI" id="CHEBI:58765"/>
        <dbReference type="EC" id="2.1.3.9"/>
    </reaction>
</comment>
<feature type="binding site" evidence="2">
    <location>
        <position position="324"/>
    </location>
    <ligand>
        <name>N(2)-acetyl-L-ornithine</name>
        <dbReference type="ChEBI" id="CHEBI:57805"/>
    </ligand>
</feature>
<organism evidence="5 6">
    <name type="scientific">Lysobacter spongiicola DSM 21749</name>
    <dbReference type="NCBI Taxonomy" id="1122188"/>
    <lineage>
        <taxon>Bacteria</taxon>
        <taxon>Pseudomonadati</taxon>
        <taxon>Pseudomonadota</taxon>
        <taxon>Gammaproteobacteria</taxon>
        <taxon>Lysobacterales</taxon>
        <taxon>Lysobacteraceae</taxon>
        <taxon>Novilysobacter</taxon>
    </lineage>
</organism>
<feature type="modified residue" description="N6-carboxylysine" evidence="2">
    <location>
        <position position="331"/>
    </location>
</feature>
<name>A0A1T4NQH8_9GAMM</name>
<reference evidence="5 6" key="1">
    <citation type="submission" date="2017-02" db="EMBL/GenBank/DDBJ databases">
        <authorList>
            <person name="Peterson S.W."/>
        </authorList>
    </citation>
    <scope>NUCLEOTIDE SEQUENCE [LARGE SCALE GENOMIC DNA]</scope>
    <source>
        <strain evidence="5 6">DSM 21749</strain>
    </source>
</reference>
<feature type="domain" description="Aspartate/ornithine carbamoyltransferase Asp/Orn-binding" evidence="3">
    <location>
        <begin position="215"/>
        <end position="361"/>
    </location>
</feature>